<organism evidence="1 2">
    <name type="scientific">Rubripirellula reticaptiva</name>
    <dbReference type="NCBI Taxonomy" id="2528013"/>
    <lineage>
        <taxon>Bacteria</taxon>
        <taxon>Pseudomonadati</taxon>
        <taxon>Planctomycetota</taxon>
        <taxon>Planctomycetia</taxon>
        <taxon>Pirellulales</taxon>
        <taxon>Pirellulaceae</taxon>
        <taxon>Rubripirellula</taxon>
    </lineage>
</organism>
<evidence type="ECO:0000313" key="1">
    <source>
        <dbReference type="EMBL" id="TWU47009.1"/>
    </source>
</evidence>
<protein>
    <submittedName>
        <fullName evidence="1">Cytidylate kinase</fullName>
    </submittedName>
</protein>
<gene>
    <name evidence="1" type="ORF">Poly59_59830</name>
</gene>
<proteinExistence type="predicted"/>
<keyword evidence="2" id="KW-1185">Reference proteome</keyword>
<dbReference type="SUPFAM" id="SSF52540">
    <property type="entry name" value="P-loop containing nucleoside triphosphate hydrolases"/>
    <property type="match status" value="1"/>
</dbReference>
<sequence>MSLHVSAIEQRAESNIQKWVQAETTSNRLPHNELQKQVGPYLAVSRETGACGSEVAEKVAKRLQWDLLDHQIVEYMEQHYGTPRCLIQRVDERHENWLSSIVTARIGGLGFSESTFTHRVTKLLLLAASHGNVVIVGRGASFVLPRDRGLSVRIVAPMDFRVEQIMLQRGVSEKDARRFVVDTDHDREVYIKDHFHQKATDPHLYDLILNVGDISLDDAADTIVESIGQFIRKVA</sequence>
<name>A0A5C6EIC3_9BACT</name>
<keyword evidence="1" id="KW-0418">Kinase</keyword>
<evidence type="ECO:0000313" key="2">
    <source>
        <dbReference type="Proteomes" id="UP000317977"/>
    </source>
</evidence>
<accession>A0A5C6EIC3</accession>
<reference evidence="1 2" key="1">
    <citation type="submission" date="2019-02" db="EMBL/GenBank/DDBJ databases">
        <title>Deep-cultivation of Planctomycetes and their phenomic and genomic characterization uncovers novel biology.</title>
        <authorList>
            <person name="Wiegand S."/>
            <person name="Jogler M."/>
            <person name="Boedeker C."/>
            <person name="Pinto D."/>
            <person name="Vollmers J."/>
            <person name="Rivas-Marin E."/>
            <person name="Kohn T."/>
            <person name="Peeters S.H."/>
            <person name="Heuer A."/>
            <person name="Rast P."/>
            <person name="Oberbeckmann S."/>
            <person name="Bunk B."/>
            <person name="Jeske O."/>
            <person name="Meyerdierks A."/>
            <person name="Storesund J.E."/>
            <person name="Kallscheuer N."/>
            <person name="Luecker S."/>
            <person name="Lage O.M."/>
            <person name="Pohl T."/>
            <person name="Merkel B.J."/>
            <person name="Hornburger P."/>
            <person name="Mueller R.-W."/>
            <person name="Bruemmer F."/>
            <person name="Labrenz M."/>
            <person name="Spormann A.M."/>
            <person name="Op Den Camp H."/>
            <person name="Overmann J."/>
            <person name="Amann R."/>
            <person name="Jetten M.S.M."/>
            <person name="Mascher T."/>
            <person name="Medema M.H."/>
            <person name="Devos D.P."/>
            <person name="Kaster A.-K."/>
            <person name="Ovreas L."/>
            <person name="Rohde M."/>
            <person name="Galperin M.Y."/>
            <person name="Jogler C."/>
        </authorList>
    </citation>
    <scope>NUCLEOTIDE SEQUENCE [LARGE SCALE GENOMIC DNA]</scope>
    <source>
        <strain evidence="1 2">Poly59</strain>
    </source>
</reference>
<dbReference type="EMBL" id="SJPX01000006">
    <property type="protein sequence ID" value="TWU47009.1"/>
    <property type="molecule type" value="Genomic_DNA"/>
</dbReference>
<dbReference type="GO" id="GO:0016301">
    <property type="term" value="F:kinase activity"/>
    <property type="evidence" value="ECO:0007669"/>
    <property type="project" value="UniProtKB-KW"/>
</dbReference>
<dbReference type="Proteomes" id="UP000317977">
    <property type="component" value="Unassembled WGS sequence"/>
</dbReference>
<dbReference type="RefSeq" id="WP_146537422.1">
    <property type="nucleotide sequence ID" value="NZ_SJPX01000006.1"/>
</dbReference>
<comment type="caution">
    <text evidence="1">The sequence shown here is derived from an EMBL/GenBank/DDBJ whole genome shotgun (WGS) entry which is preliminary data.</text>
</comment>
<dbReference type="AlphaFoldDB" id="A0A5C6EIC3"/>
<dbReference type="InterPro" id="IPR027417">
    <property type="entry name" value="P-loop_NTPase"/>
</dbReference>
<keyword evidence="1" id="KW-0808">Transferase</keyword>
<dbReference type="Gene3D" id="3.40.50.300">
    <property type="entry name" value="P-loop containing nucleotide triphosphate hydrolases"/>
    <property type="match status" value="1"/>
</dbReference>
<dbReference type="Pfam" id="PF13189">
    <property type="entry name" value="Cytidylate_kin2"/>
    <property type="match status" value="1"/>
</dbReference>
<dbReference type="OrthoDB" id="276523at2"/>